<keyword evidence="1" id="KW-0560">Oxidoreductase</keyword>
<feature type="non-terminal residue" evidence="1">
    <location>
        <position position="133"/>
    </location>
</feature>
<protein>
    <submittedName>
        <fullName evidence="1">Initial dioxygenase alpha subunit</fullName>
    </submittedName>
</protein>
<keyword evidence="1" id="KW-0223">Dioxygenase</keyword>
<accession>A0A0B4P492</accession>
<dbReference type="AlphaFoldDB" id="A0A0B4P492"/>
<reference evidence="1" key="1">
    <citation type="submission" date="2014-04" db="EMBL/GenBank/DDBJ databases">
        <authorList>
            <person name="Singh N."/>
            <person name="Lohan S."/>
            <person name="Panchal S."/>
            <person name="Jaryal R."/>
            <person name="Kaushik C.P."/>
            <person name="Dhanda P."/>
        </authorList>
    </citation>
    <scope>NUCLEOTIDE SEQUENCE</scope>
</reference>
<sequence length="133" mass="14742">SPQSHGIPASGIFKLLMETDHNQPNPICLGFIASQKADPPPRTRNLKVPFPSKDWGAMETGLKNIPPNDSQDGNFKRRSERGLGLWVSKTTSELLVSAVFNPGACVLRVAVYEMETFEILRDHIQEYHIGSTP</sequence>
<organism evidence="1">
    <name type="scientific">uncultured organism</name>
    <dbReference type="NCBI Taxonomy" id="155900"/>
    <lineage>
        <taxon>unclassified sequences</taxon>
        <taxon>environmental samples</taxon>
    </lineage>
</organism>
<feature type="non-terminal residue" evidence="1">
    <location>
        <position position="1"/>
    </location>
</feature>
<name>A0A0B4P492_9ZZZZ</name>
<dbReference type="EMBL" id="KM113787">
    <property type="protein sequence ID" value="AIN43758.1"/>
    <property type="molecule type" value="Genomic_DNA"/>
</dbReference>
<proteinExistence type="predicted"/>
<evidence type="ECO:0000313" key="1">
    <source>
        <dbReference type="EMBL" id="AIN43758.1"/>
    </source>
</evidence>
<dbReference type="GO" id="GO:0051213">
    <property type="term" value="F:dioxygenase activity"/>
    <property type="evidence" value="ECO:0007669"/>
    <property type="project" value="UniProtKB-KW"/>
</dbReference>